<evidence type="ECO:0000313" key="2">
    <source>
        <dbReference type="Proteomes" id="UP001589755"/>
    </source>
</evidence>
<proteinExistence type="predicted"/>
<gene>
    <name evidence="1" type="ORF">ACFFJ2_06815</name>
</gene>
<dbReference type="InterPro" id="IPR043129">
    <property type="entry name" value="ATPase_NBD"/>
</dbReference>
<comment type="caution">
    <text evidence="1">The sequence shown here is derived from an EMBL/GenBank/DDBJ whole genome shotgun (WGS) entry which is preliminary data.</text>
</comment>
<accession>A0ABV6D662</accession>
<dbReference type="EMBL" id="JBHLXD010000008">
    <property type="protein sequence ID" value="MFC0208111.1"/>
    <property type="molecule type" value="Genomic_DNA"/>
</dbReference>
<organism evidence="1 2">
    <name type="scientific">Chelativorans intermedius</name>
    <dbReference type="NCBI Taxonomy" id="515947"/>
    <lineage>
        <taxon>Bacteria</taxon>
        <taxon>Pseudomonadati</taxon>
        <taxon>Pseudomonadota</taxon>
        <taxon>Alphaproteobacteria</taxon>
        <taxon>Hyphomicrobiales</taxon>
        <taxon>Phyllobacteriaceae</taxon>
        <taxon>Chelativorans</taxon>
    </lineage>
</organism>
<dbReference type="SUPFAM" id="SSF53067">
    <property type="entry name" value="Actin-like ATPase domain"/>
    <property type="match status" value="1"/>
</dbReference>
<protein>
    <recommendedName>
        <fullName evidence="3">Carbohydrate kinase FGGY N-terminal domain-containing protein</fullName>
    </recommendedName>
</protein>
<dbReference type="Gene3D" id="3.30.420.40">
    <property type="match status" value="1"/>
</dbReference>
<evidence type="ECO:0000313" key="1">
    <source>
        <dbReference type="EMBL" id="MFC0208111.1"/>
    </source>
</evidence>
<keyword evidence="2" id="KW-1185">Reference proteome</keyword>
<dbReference type="Proteomes" id="UP001589755">
    <property type="component" value="Unassembled WGS sequence"/>
</dbReference>
<reference evidence="1 2" key="1">
    <citation type="submission" date="2024-09" db="EMBL/GenBank/DDBJ databases">
        <authorList>
            <person name="Sun Q."/>
            <person name="Mori K."/>
        </authorList>
    </citation>
    <scope>NUCLEOTIDE SEQUENCE [LARGE SCALE GENOMIC DNA]</scope>
    <source>
        <strain evidence="1 2">CCM 8543</strain>
    </source>
</reference>
<sequence>MFGSEDHKVATGGGPEEDVMHLGIDLGTSAVKVCLLGHDRAVVATSSAALGISHPLDGASEQDCGVWCELIER</sequence>
<name>A0ABV6D662_9HYPH</name>
<dbReference type="RefSeq" id="WP_261519054.1">
    <property type="nucleotide sequence ID" value="NZ_JAODNW010000002.1"/>
</dbReference>
<evidence type="ECO:0008006" key="3">
    <source>
        <dbReference type="Google" id="ProtNLM"/>
    </source>
</evidence>